<organism evidence="1 2">
    <name type="scientific">Trema orientale</name>
    <name type="common">Charcoal tree</name>
    <name type="synonym">Celtis orientalis</name>
    <dbReference type="NCBI Taxonomy" id="63057"/>
    <lineage>
        <taxon>Eukaryota</taxon>
        <taxon>Viridiplantae</taxon>
        <taxon>Streptophyta</taxon>
        <taxon>Embryophyta</taxon>
        <taxon>Tracheophyta</taxon>
        <taxon>Spermatophyta</taxon>
        <taxon>Magnoliopsida</taxon>
        <taxon>eudicotyledons</taxon>
        <taxon>Gunneridae</taxon>
        <taxon>Pentapetalae</taxon>
        <taxon>rosids</taxon>
        <taxon>fabids</taxon>
        <taxon>Rosales</taxon>
        <taxon>Cannabaceae</taxon>
        <taxon>Trema</taxon>
    </lineage>
</organism>
<name>A0A2P5FSY3_TREOI</name>
<comment type="caution">
    <text evidence="1">The sequence shown here is derived from an EMBL/GenBank/DDBJ whole genome shotgun (WGS) entry which is preliminary data.</text>
</comment>
<evidence type="ECO:0000313" key="1">
    <source>
        <dbReference type="EMBL" id="POO00879.1"/>
    </source>
</evidence>
<accession>A0A2P5FSY3</accession>
<reference evidence="2" key="1">
    <citation type="submission" date="2016-06" db="EMBL/GenBank/DDBJ databases">
        <title>Parallel loss of symbiosis genes in relatives of nitrogen-fixing non-legume Parasponia.</title>
        <authorList>
            <person name="Van Velzen R."/>
            <person name="Holmer R."/>
            <person name="Bu F."/>
            <person name="Rutten L."/>
            <person name="Van Zeijl A."/>
            <person name="Liu W."/>
            <person name="Santuari L."/>
            <person name="Cao Q."/>
            <person name="Sharma T."/>
            <person name="Shen D."/>
            <person name="Roswanjaya Y."/>
            <person name="Wardhani T."/>
            <person name="Kalhor M.S."/>
            <person name="Jansen J."/>
            <person name="Van den Hoogen J."/>
            <person name="Gungor B."/>
            <person name="Hartog M."/>
            <person name="Hontelez J."/>
            <person name="Verver J."/>
            <person name="Yang W.-C."/>
            <person name="Schijlen E."/>
            <person name="Repin R."/>
            <person name="Schilthuizen M."/>
            <person name="Schranz E."/>
            <person name="Heidstra R."/>
            <person name="Miyata K."/>
            <person name="Fedorova E."/>
            <person name="Kohlen W."/>
            <person name="Bisseling T."/>
            <person name="Smit S."/>
            <person name="Geurts R."/>
        </authorList>
    </citation>
    <scope>NUCLEOTIDE SEQUENCE [LARGE SCALE GENOMIC DNA]</scope>
    <source>
        <strain evidence="2">cv. RG33-2</strain>
    </source>
</reference>
<feature type="non-terminal residue" evidence="1">
    <location>
        <position position="1"/>
    </location>
</feature>
<dbReference type="InParanoid" id="A0A2P5FSY3"/>
<gene>
    <name evidence="1" type="ORF">TorRG33x02_035100</name>
</gene>
<dbReference type="Proteomes" id="UP000237000">
    <property type="component" value="Unassembled WGS sequence"/>
</dbReference>
<keyword evidence="2" id="KW-1185">Reference proteome</keyword>
<dbReference type="EMBL" id="JXTC01000011">
    <property type="protein sequence ID" value="POO00879.1"/>
    <property type="molecule type" value="Genomic_DNA"/>
</dbReference>
<protein>
    <submittedName>
        <fullName evidence="1">Uncharacterized protein</fullName>
    </submittedName>
</protein>
<proteinExistence type="predicted"/>
<dbReference type="AlphaFoldDB" id="A0A2P5FSY3"/>
<evidence type="ECO:0000313" key="2">
    <source>
        <dbReference type="Proteomes" id="UP000237000"/>
    </source>
</evidence>
<sequence length="54" mass="5934">LCSCISDNASCTCCNCHSWSLFVTLLLLFCPQYAFKFVLSLSSSQLVPLLGKMP</sequence>